<dbReference type="AlphaFoldDB" id="X1RXT7"/>
<protein>
    <submittedName>
        <fullName evidence="1">Uncharacterized protein</fullName>
    </submittedName>
</protein>
<dbReference type="EMBL" id="BARW01001026">
    <property type="protein sequence ID" value="GAI71736.1"/>
    <property type="molecule type" value="Genomic_DNA"/>
</dbReference>
<sequence>MADLNLEVTYFEKGGPQNTDRALEIAKKYADQFGIKDIVIASTTGITAEKAAEIFNPKEYNIMIVTHAYYFVNGTTRQEFPEEKINQLKELGLKFHIGTHSMSGIERGIRLKKEAWQFVDLLAKMLGYHFSPGVKVCIEISATICDAGLIPDLERDIIAVGGTGRGADTVCLIKPAPTSDFKNLRVKAILAKPL</sequence>
<reference evidence="1" key="1">
    <citation type="journal article" date="2014" name="Front. Microbiol.">
        <title>High frequency of phylogenetically diverse reductive dehalogenase-homologous genes in deep subseafloor sedimentary metagenomes.</title>
        <authorList>
            <person name="Kawai M."/>
            <person name="Futagami T."/>
            <person name="Toyoda A."/>
            <person name="Takaki Y."/>
            <person name="Nishi S."/>
            <person name="Hori S."/>
            <person name="Arai W."/>
            <person name="Tsubouchi T."/>
            <person name="Morono Y."/>
            <person name="Uchiyama I."/>
            <person name="Ito T."/>
            <person name="Fujiyama A."/>
            <person name="Inagaki F."/>
            <person name="Takami H."/>
        </authorList>
    </citation>
    <scope>NUCLEOTIDE SEQUENCE</scope>
    <source>
        <strain evidence="1">Expedition CK06-06</strain>
    </source>
</reference>
<gene>
    <name evidence="1" type="ORF">S12H4_03587</name>
</gene>
<proteinExistence type="predicted"/>
<dbReference type="Gene3D" id="3.40.1380.20">
    <property type="entry name" value="Pyruvate kinase, C-terminal domain"/>
    <property type="match status" value="1"/>
</dbReference>
<organism evidence="1">
    <name type="scientific">marine sediment metagenome</name>
    <dbReference type="NCBI Taxonomy" id="412755"/>
    <lineage>
        <taxon>unclassified sequences</taxon>
        <taxon>metagenomes</taxon>
        <taxon>ecological metagenomes</taxon>
    </lineage>
</organism>
<comment type="caution">
    <text evidence="1">The sequence shown here is derived from an EMBL/GenBank/DDBJ whole genome shotgun (WGS) entry which is preliminary data.</text>
</comment>
<evidence type="ECO:0000313" key="1">
    <source>
        <dbReference type="EMBL" id="GAI71736.1"/>
    </source>
</evidence>
<dbReference type="SUPFAM" id="SSF52935">
    <property type="entry name" value="PK C-terminal domain-like"/>
    <property type="match status" value="1"/>
</dbReference>
<name>X1RXT7_9ZZZZ</name>
<dbReference type="InterPro" id="IPR036918">
    <property type="entry name" value="Pyrv_Knase_C_sf"/>
</dbReference>
<accession>X1RXT7</accession>